<dbReference type="Proteomes" id="UP000324298">
    <property type="component" value="Unassembled WGS sequence"/>
</dbReference>
<evidence type="ECO:0000256" key="3">
    <source>
        <dbReference type="ARBA" id="ARBA00023014"/>
    </source>
</evidence>
<sequence length="71" mass="7564">MSYTHITIDEARCKGCGLCTIACPQKLVTLSDTPNSHGFTVALFSDSGKCTGCALCAEMCPDVAIMVFKEK</sequence>
<dbReference type="EMBL" id="SRSD01000013">
    <property type="protein sequence ID" value="KAA0888018.1"/>
    <property type="molecule type" value="Genomic_DNA"/>
</dbReference>
<dbReference type="PANTHER" id="PTHR43122:SF2">
    <property type="entry name" value="FERREDOXIN SUBUNIT OF PYRUVATE:FLAVODOXIN OXIDOREDUCTASE"/>
    <property type="match status" value="1"/>
</dbReference>
<dbReference type="GO" id="GO:0051536">
    <property type="term" value="F:iron-sulfur cluster binding"/>
    <property type="evidence" value="ECO:0007669"/>
    <property type="project" value="UniProtKB-KW"/>
</dbReference>
<gene>
    <name evidence="5" type="ORF">ET418_17550</name>
</gene>
<dbReference type="AlphaFoldDB" id="A0A5A9X6E6"/>
<evidence type="ECO:0000259" key="4">
    <source>
        <dbReference type="PROSITE" id="PS51379"/>
    </source>
</evidence>
<dbReference type="InterPro" id="IPR017896">
    <property type="entry name" value="4Fe4S_Fe-S-bd"/>
</dbReference>
<dbReference type="PROSITE" id="PS00198">
    <property type="entry name" value="4FE4S_FER_1"/>
    <property type="match status" value="2"/>
</dbReference>
<dbReference type="PROSITE" id="PS51379">
    <property type="entry name" value="4FE4S_FER_2"/>
    <property type="match status" value="2"/>
</dbReference>
<proteinExistence type="predicted"/>
<keyword evidence="3" id="KW-0411">Iron-sulfur</keyword>
<protein>
    <submittedName>
        <fullName evidence="5">4Fe-4S dicluster domain-containing protein</fullName>
    </submittedName>
</protein>
<organism evidence="5 6">
    <name type="scientific">Oryzomonas rubra</name>
    <dbReference type="NCBI Taxonomy" id="2509454"/>
    <lineage>
        <taxon>Bacteria</taxon>
        <taxon>Pseudomonadati</taxon>
        <taxon>Thermodesulfobacteriota</taxon>
        <taxon>Desulfuromonadia</taxon>
        <taxon>Geobacterales</taxon>
        <taxon>Geobacteraceae</taxon>
        <taxon>Oryzomonas</taxon>
    </lineage>
</organism>
<reference evidence="5 6" key="1">
    <citation type="submission" date="2019-04" db="EMBL/GenBank/DDBJ databases">
        <title>Geobacter ruber sp. nov., ferric-reducing bacteria isolated from paddy soil.</title>
        <authorList>
            <person name="Xu Z."/>
            <person name="Masuda Y."/>
            <person name="Itoh H."/>
            <person name="Senoo K."/>
        </authorList>
    </citation>
    <scope>NUCLEOTIDE SEQUENCE [LARGE SCALE GENOMIC DNA]</scope>
    <source>
        <strain evidence="5 6">Red88</strain>
    </source>
</reference>
<feature type="domain" description="4Fe-4S ferredoxin-type" evidence="4">
    <location>
        <begin position="4"/>
        <end position="33"/>
    </location>
</feature>
<dbReference type="GO" id="GO:0046872">
    <property type="term" value="F:metal ion binding"/>
    <property type="evidence" value="ECO:0007669"/>
    <property type="project" value="UniProtKB-KW"/>
</dbReference>
<comment type="caution">
    <text evidence="5">The sequence shown here is derived from an EMBL/GenBank/DDBJ whole genome shotgun (WGS) entry which is preliminary data.</text>
</comment>
<evidence type="ECO:0000256" key="2">
    <source>
        <dbReference type="ARBA" id="ARBA00023004"/>
    </source>
</evidence>
<dbReference type="RefSeq" id="WP_149309868.1">
    <property type="nucleotide sequence ID" value="NZ_SRSD01000013.1"/>
</dbReference>
<keyword evidence="1" id="KW-0479">Metal-binding</keyword>
<dbReference type="SUPFAM" id="SSF54862">
    <property type="entry name" value="4Fe-4S ferredoxins"/>
    <property type="match status" value="1"/>
</dbReference>
<keyword evidence="6" id="KW-1185">Reference proteome</keyword>
<dbReference type="PANTHER" id="PTHR43122">
    <property type="entry name" value="FERREDOXIN SUBUNIT OF PYRUVATE:FLAVODOXIN OXIDOREDUCTASE-RELATED"/>
    <property type="match status" value="1"/>
</dbReference>
<dbReference type="Gene3D" id="3.30.70.20">
    <property type="match status" value="2"/>
</dbReference>
<evidence type="ECO:0000256" key="1">
    <source>
        <dbReference type="ARBA" id="ARBA00022723"/>
    </source>
</evidence>
<name>A0A5A9X6E6_9BACT</name>
<dbReference type="Pfam" id="PF12838">
    <property type="entry name" value="Fer4_7"/>
    <property type="match status" value="1"/>
</dbReference>
<keyword evidence="2" id="KW-0408">Iron</keyword>
<accession>A0A5A9X6E6</accession>
<dbReference type="InterPro" id="IPR017900">
    <property type="entry name" value="4Fe4S_Fe_S_CS"/>
</dbReference>
<feature type="domain" description="4Fe-4S ferredoxin-type" evidence="4">
    <location>
        <begin position="41"/>
        <end position="70"/>
    </location>
</feature>
<evidence type="ECO:0000313" key="6">
    <source>
        <dbReference type="Proteomes" id="UP000324298"/>
    </source>
</evidence>
<dbReference type="OrthoDB" id="9804603at2"/>
<evidence type="ECO:0000313" key="5">
    <source>
        <dbReference type="EMBL" id="KAA0888018.1"/>
    </source>
</evidence>